<keyword evidence="5" id="KW-0804">Transcription</keyword>
<keyword evidence="6" id="KW-0863">Zinc-finger</keyword>
<reference evidence="8 9" key="1">
    <citation type="journal article" date="2013" name="BMC Genomics">
        <title>Genomics-driven discovery of the pneumocandin biosynthetic gene cluster in the fungus Glarea lozoyensis.</title>
        <authorList>
            <person name="Chen L."/>
            <person name="Yue Q."/>
            <person name="Zhang X."/>
            <person name="Xiang M."/>
            <person name="Wang C."/>
            <person name="Li S."/>
            <person name="Che Y."/>
            <person name="Ortiz-Lopez F.J."/>
            <person name="Bills G.F."/>
            <person name="Liu X."/>
            <person name="An Z."/>
        </authorList>
    </citation>
    <scope>NUCLEOTIDE SEQUENCE [LARGE SCALE GENOMIC DNA]</scope>
    <source>
        <strain evidence="9">ATCC 20868 / MF5171</strain>
    </source>
</reference>
<dbReference type="GO" id="GO:0008270">
    <property type="term" value="F:zinc ion binding"/>
    <property type="evidence" value="ECO:0007669"/>
    <property type="project" value="UniProtKB-KW"/>
</dbReference>
<dbReference type="PROSITE" id="PS50089">
    <property type="entry name" value="ZF_RING_2"/>
    <property type="match status" value="1"/>
</dbReference>
<dbReference type="Pfam" id="PF13639">
    <property type="entry name" value="zf-RING_2"/>
    <property type="match status" value="1"/>
</dbReference>
<feature type="domain" description="RING-type" evidence="7">
    <location>
        <begin position="35"/>
        <end position="75"/>
    </location>
</feature>
<protein>
    <recommendedName>
        <fullName evidence="2">RING-type E3 ubiquitin transferase</fullName>
        <ecNumber evidence="2">2.3.2.27</ecNumber>
    </recommendedName>
</protein>
<organism evidence="8 9">
    <name type="scientific">Glarea lozoyensis (strain ATCC 20868 / MF5171)</name>
    <dbReference type="NCBI Taxonomy" id="1116229"/>
    <lineage>
        <taxon>Eukaryota</taxon>
        <taxon>Fungi</taxon>
        <taxon>Dikarya</taxon>
        <taxon>Ascomycota</taxon>
        <taxon>Pezizomycotina</taxon>
        <taxon>Leotiomycetes</taxon>
        <taxon>Helotiales</taxon>
        <taxon>Helotiaceae</taxon>
        <taxon>Glarea</taxon>
    </lineage>
</organism>
<dbReference type="SUPFAM" id="SSF57850">
    <property type="entry name" value="RING/U-box"/>
    <property type="match status" value="1"/>
</dbReference>
<dbReference type="GO" id="GO:0061630">
    <property type="term" value="F:ubiquitin protein ligase activity"/>
    <property type="evidence" value="ECO:0007669"/>
    <property type="project" value="UniProtKB-EC"/>
</dbReference>
<dbReference type="eggNOG" id="KOG0800">
    <property type="taxonomic scope" value="Eukaryota"/>
</dbReference>
<keyword evidence="6" id="KW-0862">Zinc</keyword>
<dbReference type="InterPro" id="IPR001841">
    <property type="entry name" value="Znf_RING"/>
</dbReference>
<evidence type="ECO:0000256" key="3">
    <source>
        <dbReference type="ARBA" id="ARBA00022679"/>
    </source>
</evidence>
<dbReference type="PANTHER" id="PTHR46077">
    <property type="entry name" value="E3 UBIQUITIN-PROTEIN LIGASE TOPORS"/>
    <property type="match status" value="1"/>
</dbReference>
<name>S3CQ33_GLAL2</name>
<dbReference type="EMBL" id="KE145369">
    <property type="protein sequence ID" value="EPE27790.1"/>
    <property type="molecule type" value="Genomic_DNA"/>
</dbReference>
<dbReference type="RefSeq" id="XP_008085149.1">
    <property type="nucleotide sequence ID" value="XM_008086958.1"/>
</dbReference>
<gene>
    <name evidence="8" type="ORF">GLAREA_04581</name>
</gene>
<evidence type="ECO:0000256" key="6">
    <source>
        <dbReference type="PROSITE-ProRule" id="PRU00175"/>
    </source>
</evidence>
<keyword evidence="6" id="KW-0479">Metal-binding</keyword>
<dbReference type="KEGG" id="glz:GLAREA_04581"/>
<sequence length="283" mass="32669">MELINGLDVDNLRSRVLQDTLQQISSATVSRTACCVICLGDITEQCQAQPCKHNNFDYLCLLTWMDQRANCPLCKAEVHEVWHDPGLNGEHTKVYKVSERTKASDNSSAVDRTRDNSGWVARGQPFENEAIRRRRFIYQNNLHSHHVGSNRRQPLDSRHQEFTPELVKIDPAIRSRARTWLRRELQVFVFLNCDGNPEPGNDPDREKRPSRADYLVEYIIAILKMVDIQGSAGQAENMIQDHLGRRNTQLFLHELKAWLRSPCETLDAWDKIVQYGDEDCNQN</sequence>
<evidence type="ECO:0000313" key="9">
    <source>
        <dbReference type="Proteomes" id="UP000016922"/>
    </source>
</evidence>
<dbReference type="InterPro" id="IPR013083">
    <property type="entry name" value="Znf_RING/FYVE/PHD"/>
</dbReference>
<comment type="catalytic activity">
    <reaction evidence="1">
        <text>S-ubiquitinyl-[E2 ubiquitin-conjugating enzyme]-L-cysteine + [acceptor protein]-L-lysine = [E2 ubiquitin-conjugating enzyme]-L-cysteine + N(6)-ubiquitinyl-[acceptor protein]-L-lysine.</text>
        <dbReference type="EC" id="2.3.2.27"/>
    </reaction>
</comment>
<dbReference type="Gene3D" id="3.30.40.10">
    <property type="entry name" value="Zinc/RING finger domain, C3HC4 (zinc finger)"/>
    <property type="match status" value="1"/>
</dbReference>
<accession>S3CQ33</accession>
<dbReference type="HOGENOM" id="CLU_050242_0_1_1"/>
<evidence type="ECO:0000256" key="1">
    <source>
        <dbReference type="ARBA" id="ARBA00000900"/>
    </source>
</evidence>
<dbReference type="Proteomes" id="UP000016922">
    <property type="component" value="Unassembled WGS sequence"/>
</dbReference>
<dbReference type="PANTHER" id="PTHR46077:SF1">
    <property type="entry name" value="TOP1 BINDING ARGININE_SERINE RICH PROTEIN, E3 UBIQUITIN LIGASE"/>
    <property type="match status" value="1"/>
</dbReference>
<dbReference type="AlphaFoldDB" id="S3CQ33"/>
<keyword evidence="3" id="KW-0808">Transferase</keyword>
<dbReference type="GO" id="GO:0006513">
    <property type="term" value="P:protein monoubiquitination"/>
    <property type="evidence" value="ECO:0007669"/>
    <property type="project" value="TreeGrafter"/>
</dbReference>
<dbReference type="EC" id="2.3.2.27" evidence="2"/>
<dbReference type="OrthoDB" id="444265at2759"/>
<proteinExistence type="predicted"/>
<keyword evidence="4" id="KW-0805">Transcription regulation</keyword>
<dbReference type="GeneID" id="19463636"/>
<dbReference type="OMA" id="YECIRQW"/>
<dbReference type="STRING" id="1116229.S3CQ33"/>
<dbReference type="GO" id="GO:0000209">
    <property type="term" value="P:protein polyubiquitination"/>
    <property type="evidence" value="ECO:0007669"/>
    <property type="project" value="TreeGrafter"/>
</dbReference>
<keyword evidence="9" id="KW-1185">Reference proteome</keyword>
<dbReference type="SMART" id="SM00184">
    <property type="entry name" value="RING"/>
    <property type="match status" value="1"/>
</dbReference>
<evidence type="ECO:0000256" key="5">
    <source>
        <dbReference type="ARBA" id="ARBA00023163"/>
    </source>
</evidence>
<evidence type="ECO:0000259" key="7">
    <source>
        <dbReference type="PROSITE" id="PS50089"/>
    </source>
</evidence>
<evidence type="ECO:0000256" key="4">
    <source>
        <dbReference type="ARBA" id="ARBA00023015"/>
    </source>
</evidence>
<evidence type="ECO:0000313" key="8">
    <source>
        <dbReference type="EMBL" id="EPE27790.1"/>
    </source>
</evidence>
<evidence type="ECO:0000256" key="2">
    <source>
        <dbReference type="ARBA" id="ARBA00012483"/>
    </source>
</evidence>